<reference evidence="2 3" key="1">
    <citation type="journal article" date="2018" name="New Phytol.">
        <title>Phylogenomics of Endogonaceae and evolution of mycorrhizas within Mucoromycota.</title>
        <authorList>
            <person name="Chang Y."/>
            <person name="Desiro A."/>
            <person name="Na H."/>
            <person name="Sandor L."/>
            <person name="Lipzen A."/>
            <person name="Clum A."/>
            <person name="Barry K."/>
            <person name="Grigoriev I.V."/>
            <person name="Martin F.M."/>
            <person name="Stajich J.E."/>
            <person name="Smith M.E."/>
            <person name="Bonito G."/>
            <person name="Spatafora J.W."/>
        </authorList>
    </citation>
    <scope>NUCLEOTIDE SEQUENCE [LARGE SCALE GENOMIC DNA]</scope>
    <source>
        <strain evidence="2 3">AD002</strain>
    </source>
</reference>
<evidence type="ECO:0000313" key="2">
    <source>
        <dbReference type="EMBL" id="RUS27914.1"/>
    </source>
</evidence>
<feature type="region of interest" description="Disordered" evidence="1">
    <location>
        <begin position="1"/>
        <end position="80"/>
    </location>
</feature>
<feature type="compositionally biased region" description="Low complexity" evidence="1">
    <location>
        <begin position="41"/>
        <end position="55"/>
    </location>
</feature>
<evidence type="ECO:0000313" key="3">
    <source>
        <dbReference type="Proteomes" id="UP000274822"/>
    </source>
</evidence>
<dbReference type="AlphaFoldDB" id="A0A433QDT8"/>
<keyword evidence="3" id="KW-1185">Reference proteome</keyword>
<dbReference type="Proteomes" id="UP000274822">
    <property type="component" value="Unassembled WGS sequence"/>
</dbReference>
<accession>A0A433QDT8</accession>
<feature type="compositionally biased region" description="Pro residues" evidence="1">
    <location>
        <begin position="24"/>
        <end position="40"/>
    </location>
</feature>
<name>A0A433QDT8_9FUNG</name>
<organism evidence="2 3">
    <name type="scientific">Jimgerdemannia flammicorona</name>
    <dbReference type="NCBI Taxonomy" id="994334"/>
    <lineage>
        <taxon>Eukaryota</taxon>
        <taxon>Fungi</taxon>
        <taxon>Fungi incertae sedis</taxon>
        <taxon>Mucoromycota</taxon>
        <taxon>Mucoromycotina</taxon>
        <taxon>Endogonomycetes</taxon>
        <taxon>Endogonales</taxon>
        <taxon>Endogonaceae</taxon>
        <taxon>Jimgerdemannia</taxon>
    </lineage>
</organism>
<proteinExistence type="predicted"/>
<evidence type="ECO:0000256" key="1">
    <source>
        <dbReference type="SAM" id="MobiDB-lite"/>
    </source>
</evidence>
<sequence>MPCNEVDAVFKPTTTSQRSSHPLSSPPTTPSRLPHPPPQSPSQTNQSTSSPPAQSIHSAPSPPHLTATTRNRSPPAILSELDTTITGRSYTRRASAANARLPILLTTLASAPEIRSAPRRTCVASGRKVAKAASVITWT</sequence>
<dbReference type="EMBL" id="RBNJ01007519">
    <property type="protein sequence ID" value="RUS27914.1"/>
    <property type="molecule type" value="Genomic_DNA"/>
</dbReference>
<protein>
    <submittedName>
        <fullName evidence="2">Uncharacterized protein</fullName>
    </submittedName>
</protein>
<gene>
    <name evidence="2" type="ORF">BC938DRAFT_482574</name>
</gene>
<comment type="caution">
    <text evidence="2">The sequence shown here is derived from an EMBL/GenBank/DDBJ whole genome shotgun (WGS) entry which is preliminary data.</text>
</comment>